<dbReference type="SUPFAM" id="SSF51206">
    <property type="entry name" value="cAMP-binding domain-like"/>
    <property type="match status" value="1"/>
</dbReference>
<dbReference type="InterPro" id="IPR018490">
    <property type="entry name" value="cNMP-bd_dom_sf"/>
</dbReference>
<accession>A0ABX5LKI1</accession>
<evidence type="ECO:0000259" key="1">
    <source>
        <dbReference type="PROSITE" id="PS50042"/>
    </source>
</evidence>
<proteinExistence type="predicted"/>
<dbReference type="Pfam" id="PF00027">
    <property type="entry name" value="cNMP_binding"/>
    <property type="match status" value="1"/>
</dbReference>
<organism evidence="2 3">
    <name type="scientific">Hallerella porci</name>
    <dbReference type="NCBI Taxonomy" id="1945871"/>
    <lineage>
        <taxon>Bacteria</taxon>
        <taxon>Pseudomonadati</taxon>
        <taxon>Fibrobacterota</taxon>
        <taxon>Fibrobacteria</taxon>
        <taxon>Fibrobacterales</taxon>
        <taxon>Fibrobacteraceae</taxon>
        <taxon>Hallerella</taxon>
    </lineage>
</organism>
<evidence type="ECO:0000313" key="3">
    <source>
        <dbReference type="Proteomes" id="UP000245523"/>
    </source>
</evidence>
<dbReference type="RefSeq" id="WP_106199465.1">
    <property type="nucleotide sequence ID" value="NZ_QGHD01000023.1"/>
</dbReference>
<comment type="caution">
    <text evidence="2">The sequence shown here is derived from an EMBL/GenBank/DDBJ whole genome shotgun (WGS) entry which is preliminary data.</text>
</comment>
<keyword evidence="3" id="KW-1185">Reference proteome</keyword>
<sequence>MKKLLPRDILFQEGAQDGKLYIVRKGELLIQKKEGSRIKSFKTLGPNSIIGEESLLFNAPHPFTLRATDSVEVEEISREDLKNVCEKLPAWFPPLLHFLAKHTHRLEENRKTIDKIHALPTLLFLCAKYLRKSEDGKFKVEPLTDDLHVINGLGYNETFELLRALCNLGIAEIIPGEYIQIHFYRKNLPQLLYRTLLKRKHSKQLPISLLSANDQTILTAFIAVAKTKGLEKQGSTFIRQKDFLVKYKELFPGIKLTHRSFENLVQCGYLFTVPEFSPNLDFKNIEEFYADKEAIKDLVELNRVYPLLDKQLVENL</sequence>
<dbReference type="InterPro" id="IPR000595">
    <property type="entry name" value="cNMP-bd_dom"/>
</dbReference>
<name>A0ABX5LKI1_9BACT</name>
<dbReference type="EMBL" id="QGHD01000023">
    <property type="protein sequence ID" value="PWK94156.1"/>
    <property type="molecule type" value="Genomic_DNA"/>
</dbReference>
<dbReference type="InterPro" id="IPR014710">
    <property type="entry name" value="RmlC-like_jellyroll"/>
</dbReference>
<dbReference type="Proteomes" id="UP000245523">
    <property type="component" value="Unassembled WGS sequence"/>
</dbReference>
<dbReference type="Gene3D" id="2.60.120.10">
    <property type="entry name" value="Jelly Rolls"/>
    <property type="match status" value="1"/>
</dbReference>
<dbReference type="CDD" id="cd00038">
    <property type="entry name" value="CAP_ED"/>
    <property type="match status" value="1"/>
</dbReference>
<gene>
    <name evidence="2" type="ORF">B0H50_12337</name>
</gene>
<reference evidence="2 3" key="1">
    <citation type="submission" date="2018-05" db="EMBL/GenBank/DDBJ databases">
        <title>Animal gut microbial communities from fecal samples from Wisconsin, USA.</title>
        <authorList>
            <person name="Neumann A."/>
        </authorList>
    </citation>
    <scope>NUCLEOTIDE SEQUENCE [LARGE SCALE GENOMIC DNA]</scope>
    <source>
        <strain evidence="2 3">UWS4</strain>
    </source>
</reference>
<evidence type="ECO:0000313" key="2">
    <source>
        <dbReference type="EMBL" id="PWK94156.1"/>
    </source>
</evidence>
<protein>
    <submittedName>
        <fullName evidence="2">CRP-like cAMP-binding protein</fullName>
    </submittedName>
</protein>
<feature type="domain" description="Cyclic nucleotide-binding" evidence="1">
    <location>
        <begin position="1"/>
        <end position="84"/>
    </location>
</feature>
<dbReference type="PROSITE" id="PS50042">
    <property type="entry name" value="CNMP_BINDING_3"/>
    <property type="match status" value="1"/>
</dbReference>